<evidence type="ECO:0000313" key="1">
    <source>
        <dbReference type="EMBL" id="MCO1336203.1"/>
    </source>
</evidence>
<sequence>MTNFVSGVTHHICIDIQGALKRSDKWLDGILQDAETGRELSPKEVRHLLRKQQEKGLSFFSGCNNMDSTGRCAGHPPEEESSAQA</sequence>
<dbReference type="RefSeq" id="WP_252471702.1">
    <property type="nucleotide sequence ID" value="NZ_JALBWM010000114.1"/>
</dbReference>
<accession>A0A9X2EUN2</accession>
<dbReference type="Proteomes" id="UP001139028">
    <property type="component" value="Unassembled WGS sequence"/>
</dbReference>
<name>A0A9X2EUN2_9GAMM</name>
<organism evidence="1 2">
    <name type="scientific">Microbulbifer okhotskensis</name>
    <dbReference type="NCBI Taxonomy" id="2926617"/>
    <lineage>
        <taxon>Bacteria</taxon>
        <taxon>Pseudomonadati</taxon>
        <taxon>Pseudomonadota</taxon>
        <taxon>Gammaproteobacteria</taxon>
        <taxon>Cellvibrionales</taxon>
        <taxon>Microbulbiferaceae</taxon>
        <taxon>Microbulbifer</taxon>
    </lineage>
</organism>
<reference evidence="1" key="1">
    <citation type="journal article" date="2022" name="Arch. Microbiol.">
        <title>Microbulbifer okhotskensis sp. nov., isolated from a deep bottom sediment of the Okhotsk Sea.</title>
        <authorList>
            <person name="Romanenko L."/>
            <person name="Kurilenko V."/>
            <person name="Otstavnykh N."/>
            <person name="Velansky P."/>
            <person name="Isaeva M."/>
            <person name="Mikhailov V."/>
        </authorList>
    </citation>
    <scope>NUCLEOTIDE SEQUENCE</scope>
    <source>
        <strain evidence="1">OS29</strain>
    </source>
</reference>
<proteinExistence type="predicted"/>
<keyword evidence="2" id="KW-1185">Reference proteome</keyword>
<dbReference type="AlphaFoldDB" id="A0A9X2EUN2"/>
<protein>
    <submittedName>
        <fullName evidence="1">Uncharacterized protein</fullName>
    </submittedName>
</protein>
<evidence type="ECO:0000313" key="2">
    <source>
        <dbReference type="Proteomes" id="UP001139028"/>
    </source>
</evidence>
<gene>
    <name evidence="1" type="ORF">MO867_17880</name>
</gene>
<comment type="caution">
    <text evidence="1">The sequence shown here is derived from an EMBL/GenBank/DDBJ whole genome shotgun (WGS) entry which is preliminary data.</text>
</comment>
<dbReference type="EMBL" id="JALBWM010000114">
    <property type="protein sequence ID" value="MCO1336203.1"/>
    <property type="molecule type" value="Genomic_DNA"/>
</dbReference>